<protein>
    <submittedName>
        <fullName evidence="2">Sel1 repeat family protein</fullName>
    </submittedName>
</protein>
<evidence type="ECO:0000313" key="3">
    <source>
        <dbReference type="Proteomes" id="UP000477651"/>
    </source>
</evidence>
<dbReference type="AlphaFoldDB" id="A0A6L9Y8I6"/>
<dbReference type="EMBL" id="JAAGYR010000014">
    <property type="protein sequence ID" value="NEN76197.1"/>
    <property type="molecule type" value="Genomic_DNA"/>
</dbReference>
<feature type="chain" id="PRO_5026664162" evidence="1">
    <location>
        <begin position="29"/>
        <end position="183"/>
    </location>
</feature>
<evidence type="ECO:0000313" key="2">
    <source>
        <dbReference type="EMBL" id="NEN76197.1"/>
    </source>
</evidence>
<dbReference type="InterPro" id="IPR006597">
    <property type="entry name" value="Sel1-like"/>
</dbReference>
<name>A0A6L9Y8I6_9BURK</name>
<gene>
    <name evidence="2" type="ORF">F9B74_07665</name>
</gene>
<accession>A0A6L9Y8I6</accession>
<dbReference type="Proteomes" id="UP000477651">
    <property type="component" value="Unassembled WGS sequence"/>
</dbReference>
<proteinExistence type="predicted"/>
<dbReference type="SUPFAM" id="SSF81901">
    <property type="entry name" value="HCP-like"/>
    <property type="match status" value="1"/>
</dbReference>
<dbReference type="Pfam" id="PF08238">
    <property type="entry name" value="Sel1"/>
    <property type="match status" value="4"/>
</dbReference>
<keyword evidence="3" id="KW-1185">Reference proteome</keyword>
<sequence>MKHSLPLRLLARFAQVCLLSCATSYAVASSTNYLQDQLHKAQQAFDIKDYEKAMAILRPLAEQGNAEAQFKLGSMYQFAQGVQTNYNEAIYWYLKSAKKNFASAQYNIGNMYFYGEGVSQSYSTAAIWFLKAAKQGHTGAQTEIGKMYQYGLGVRKDKQQSLYWLRKAHKNTDSIVLYQPLHK</sequence>
<evidence type="ECO:0000256" key="1">
    <source>
        <dbReference type="SAM" id="SignalP"/>
    </source>
</evidence>
<dbReference type="RefSeq" id="WP_163764675.1">
    <property type="nucleotide sequence ID" value="NZ_JAAGYR010000014.1"/>
</dbReference>
<dbReference type="InterPro" id="IPR050767">
    <property type="entry name" value="Sel1_AlgK"/>
</dbReference>
<dbReference type="InterPro" id="IPR011990">
    <property type="entry name" value="TPR-like_helical_dom_sf"/>
</dbReference>
<dbReference type="Gene3D" id="1.25.40.10">
    <property type="entry name" value="Tetratricopeptide repeat domain"/>
    <property type="match status" value="1"/>
</dbReference>
<dbReference type="SMART" id="SM00671">
    <property type="entry name" value="SEL1"/>
    <property type="match status" value="3"/>
</dbReference>
<dbReference type="PANTHER" id="PTHR11102">
    <property type="entry name" value="SEL-1-LIKE PROTEIN"/>
    <property type="match status" value="1"/>
</dbReference>
<dbReference type="PANTHER" id="PTHR11102:SF160">
    <property type="entry name" value="ERAD-ASSOCIATED E3 UBIQUITIN-PROTEIN LIGASE COMPONENT HRD3"/>
    <property type="match status" value="1"/>
</dbReference>
<keyword evidence="1" id="KW-0732">Signal</keyword>
<reference evidence="2 3" key="1">
    <citation type="submission" date="2020-02" db="EMBL/GenBank/DDBJ databases">
        <title>Pelistega sp. NLN82 were isolated from wild rodents of the Hainan Island.</title>
        <authorList>
            <person name="Niu N."/>
            <person name="Zhou J."/>
        </authorList>
    </citation>
    <scope>NUCLEOTIDE SEQUENCE [LARGE SCALE GENOMIC DNA]</scope>
    <source>
        <strain evidence="2 3">NLN82</strain>
    </source>
</reference>
<comment type="caution">
    <text evidence="2">The sequence shown here is derived from an EMBL/GenBank/DDBJ whole genome shotgun (WGS) entry which is preliminary data.</text>
</comment>
<feature type="signal peptide" evidence="1">
    <location>
        <begin position="1"/>
        <end position="28"/>
    </location>
</feature>
<organism evidence="2 3">
    <name type="scientific">Pelistega ratti</name>
    <dbReference type="NCBI Taxonomy" id="2652177"/>
    <lineage>
        <taxon>Bacteria</taxon>
        <taxon>Pseudomonadati</taxon>
        <taxon>Pseudomonadota</taxon>
        <taxon>Betaproteobacteria</taxon>
        <taxon>Burkholderiales</taxon>
        <taxon>Alcaligenaceae</taxon>
        <taxon>Pelistega</taxon>
    </lineage>
</organism>